<dbReference type="Gene3D" id="2.60.40.1180">
    <property type="entry name" value="Golgi alpha-mannosidase II"/>
    <property type="match status" value="1"/>
</dbReference>
<proteinExistence type="inferred from homology"/>
<evidence type="ECO:0000256" key="3">
    <source>
        <dbReference type="ARBA" id="ARBA00012741"/>
    </source>
</evidence>
<keyword evidence="5" id="KW-0378">Hydrolase</keyword>
<organism evidence="10">
    <name type="scientific">Nyssomyia neivai</name>
    <dbReference type="NCBI Taxonomy" id="330878"/>
    <lineage>
        <taxon>Eukaryota</taxon>
        <taxon>Metazoa</taxon>
        <taxon>Ecdysozoa</taxon>
        <taxon>Arthropoda</taxon>
        <taxon>Hexapoda</taxon>
        <taxon>Insecta</taxon>
        <taxon>Pterygota</taxon>
        <taxon>Neoptera</taxon>
        <taxon>Endopterygota</taxon>
        <taxon>Diptera</taxon>
        <taxon>Nematocera</taxon>
        <taxon>Psychodoidea</taxon>
        <taxon>Psychodidae</taxon>
        <taxon>Nyssomyia</taxon>
    </lineage>
</organism>
<dbReference type="GO" id="GO:0005975">
    <property type="term" value="P:carbohydrate metabolic process"/>
    <property type="evidence" value="ECO:0007669"/>
    <property type="project" value="InterPro"/>
</dbReference>
<evidence type="ECO:0000313" key="10">
    <source>
        <dbReference type="EMBL" id="JAV08788.1"/>
    </source>
</evidence>
<evidence type="ECO:0000256" key="8">
    <source>
        <dbReference type="SAM" id="SignalP"/>
    </source>
</evidence>
<protein>
    <recommendedName>
        <fullName evidence="3">alpha-glucosidase</fullName>
        <ecNumber evidence="3">3.2.1.20</ecNumber>
    </recommendedName>
</protein>
<feature type="domain" description="Glycosyl hydrolase family 13 catalytic" evidence="9">
    <location>
        <begin position="44"/>
        <end position="440"/>
    </location>
</feature>
<dbReference type="Pfam" id="PF00128">
    <property type="entry name" value="Alpha-amylase"/>
    <property type="match status" value="1"/>
</dbReference>
<evidence type="ECO:0000256" key="5">
    <source>
        <dbReference type="ARBA" id="ARBA00022801"/>
    </source>
</evidence>
<dbReference type="EMBL" id="GFDF01005296">
    <property type="protein sequence ID" value="JAV08788.1"/>
    <property type="molecule type" value="Transcribed_RNA"/>
</dbReference>
<feature type="chain" id="PRO_5012318276" description="alpha-glucosidase" evidence="8">
    <location>
        <begin position="21"/>
        <end position="609"/>
    </location>
</feature>
<keyword evidence="6" id="KW-0325">Glycoprotein</keyword>
<dbReference type="AlphaFoldDB" id="A0A1L8DQP0"/>
<evidence type="ECO:0000256" key="7">
    <source>
        <dbReference type="ARBA" id="ARBA00023295"/>
    </source>
</evidence>
<dbReference type="EC" id="3.2.1.20" evidence="3"/>
<dbReference type="SMART" id="SM00642">
    <property type="entry name" value="Aamy"/>
    <property type="match status" value="1"/>
</dbReference>
<evidence type="ECO:0000259" key="9">
    <source>
        <dbReference type="SMART" id="SM00642"/>
    </source>
</evidence>
<dbReference type="InterPro" id="IPR045857">
    <property type="entry name" value="O16G_dom_2"/>
</dbReference>
<name>A0A1L8DQP0_9DIPT</name>
<dbReference type="GO" id="GO:0004558">
    <property type="term" value="F:alpha-1,4-glucosidase activity"/>
    <property type="evidence" value="ECO:0007669"/>
    <property type="project" value="UniProtKB-EC"/>
</dbReference>
<dbReference type="InterPro" id="IPR017853">
    <property type="entry name" value="GH"/>
</dbReference>
<dbReference type="PANTHER" id="PTHR10357">
    <property type="entry name" value="ALPHA-AMYLASE FAMILY MEMBER"/>
    <property type="match status" value="1"/>
</dbReference>
<evidence type="ECO:0000256" key="2">
    <source>
        <dbReference type="ARBA" id="ARBA00008061"/>
    </source>
</evidence>
<keyword evidence="7" id="KW-0326">Glycosidase</keyword>
<dbReference type="CDD" id="cd11328">
    <property type="entry name" value="AmyAc_maltase"/>
    <property type="match status" value="1"/>
</dbReference>
<dbReference type="SUPFAM" id="SSF51445">
    <property type="entry name" value="(Trans)glycosidases"/>
    <property type="match status" value="1"/>
</dbReference>
<comment type="similarity">
    <text evidence="2">Belongs to the glycosyl hydrolase 13 family.</text>
</comment>
<dbReference type="PANTHER" id="PTHR10357:SF179">
    <property type="entry name" value="NEUTRAL AND BASIC AMINO ACID TRANSPORT PROTEIN RBAT"/>
    <property type="match status" value="1"/>
</dbReference>
<feature type="signal peptide" evidence="8">
    <location>
        <begin position="1"/>
        <end position="20"/>
    </location>
</feature>
<dbReference type="Gene3D" id="3.90.400.10">
    <property type="entry name" value="Oligo-1,6-glucosidase, Domain 2"/>
    <property type="match status" value="1"/>
</dbReference>
<dbReference type="Gene3D" id="3.20.20.80">
    <property type="entry name" value="Glycosidases"/>
    <property type="match status" value="1"/>
</dbReference>
<reference evidence="10" key="1">
    <citation type="submission" date="2016-12" db="EMBL/GenBank/DDBJ databases">
        <title>An insight into the sialome and mialome of the sand fly, Nyssomyia neivai.</title>
        <authorList>
            <person name="Sebastian V."/>
            <person name="Goulart T.M."/>
            <person name="Oliveira W."/>
            <person name="Calvo E."/>
            <person name="Oliveira L.F."/>
            <person name="Pinto M.C."/>
            <person name="Rosselino A.M."/>
            <person name="Ribeiro J.M."/>
        </authorList>
    </citation>
    <scope>NUCLEOTIDE SEQUENCE</scope>
</reference>
<keyword evidence="4 8" id="KW-0732">Signal</keyword>
<comment type="catalytic activity">
    <reaction evidence="1">
        <text>Hydrolysis of terminal, non-reducing (1-&gt;4)-linked alpha-D-glucose residues with release of alpha-D-glucose.</text>
        <dbReference type="EC" id="3.2.1.20"/>
    </reaction>
</comment>
<evidence type="ECO:0000256" key="1">
    <source>
        <dbReference type="ARBA" id="ARBA00001657"/>
    </source>
</evidence>
<sequence>MGEKFIQFLTLMCIVTVISGSKINPVPKVSQHKRDWYEKAIFYQIYPRSFKDSNGDGVGDLIGITSKLGHLADMGITGTWLSPIFTSPMKDFGYDIANFTEVDPIFGTMADLRTLFTTAKGLGIKVILDFVPNHSSNLCKWFEWSENRQDGYDDWYVWKDPSDFEDGVPIPPNNWVSVFYGPAWTFSEKRQQFYLHQFDKSQPDLNFRNPVVVEAMKDVLRFWLEMGADGFRVDAINHLFEVEDFSDEPINWWGETDPNSYGYLNHIYTKDRDEMYDMIYQWRELLDKWQATHGGDTRIMMTEAWVNGELNIRYYQDGERQGSHMPFNFILITDLRDDSKPSDFKKVIDDRLHIIPDGKVSNWVLGNHDKNRVGSRYGADMVEGMLAIEMGLPGVAVTYYGEEIGMLDNKDITWEETMDPQACNPGDPSRLDELSRDPARTPMQWDSTLNAGFSTGRPWLPINSNYQSLNLQNQKIGSTRSTYKFYQDLVKLRLSRTLIYGAYESKVLADDNIFAYRRTKTCAEDKSYLFVINFSNNQYTVDLTQYFGAVEEKIVNISSSNWPQREGFIDPTALQVSSYQVIILQSAGSTRLLVSVTLIFAAIVRFLFI</sequence>
<dbReference type="SUPFAM" id="SSF51011">
    <property type="entry name" value="Glycosyl hydrolase domain"/>
    <property type="match status" value="1"/>
</dbReference>
<dbReference type="InterPro" id="IPR013780">
    <property type="entry name" value="Glyco_hydro_b"/>
</dbReference>
<dbReference type="FunFam" id="3.90.400.10:FF:000001">
    <property type="entry name" value="Maltase A3, isoform A"/>
    <property type="match status" value="1"/>
</dbReference>
<evidence type="ECO:0000256" key="4">
    <source>
        <dbReference type="ARBA" id="ARBA00022729"/>
    </source>
</evidence>
<evidence type="ECO:0000256" key="6">
    <source>
        <dbReference type="ARBA" id="ARBA00023180"/>
    </source>
</evidence>
<accession>A0A1L8DQP0</accession>
<dbReference type="InterPro" id="IPR006047">
    <property type="entry name" value="GH13_cat_dom"/>
</dbReference>